<feature type="domain" description="DUF4422" evidence="1">
    <location>
        <begin position="9"/>
        <end position="135"/>
    </location>
</feature>
<comment type="caution">
    <text evidence="2">The sequence shown here is derived from an EMBL/GenBank/DDBJ whole genome shotgun (WGS) entry which is preliminary data.</text>
</comment>
<dbReference type="Pfam" id="PF14393">
    <property type="entry name" value="DUF4422"/>
    <property type="match status" value="1"/>
</dbReference>
<evidence type="ECO:0000259" key="1">
    <source>
        <dbReference type="Pfam" id="PF14393"/>
    </source>
</evidence>
<evidence type="ECO:0000313" key="2">
    <source>
        <dbReference type="EMBL" id="OUP13561.1"/>
    </source>
</evidence>
<proteinExistence type="predicted"/>
<dbReference type="EMBL" id="NFJX01000037">
    <property type="protein sequence ID" value="OUP13561.1"/>
    <property type="molecule type" value="Genomic_DNA"/>
</dbReference>
<organism evidence="2 3">
    <name type="scientific">Parabacteroides distasonis</name>
    <dbReference type="NCBI Taxonomy" id="823"/>
    <lineage>
        <taxon>Bacteria</taxon>
        <taxon>Pseudomonadati</taxon>
        <taxon>Bacteroidota</taxon>
        <taxon>Bacteroidia</taxon>
        <taxon>Bacteroidales</taxon>
        <taxon>Tannerellaceae</taxon>
        <taxon>Parabacteroides</taxon>
    </lineage>
</organism>
<name>A0A1Y4I7A8_PARDI</name>
<sequence length="163" mass="19403">MLFEKVISDVDLGIQVDNTGDNISIKNPSCCELTAMYLVWKNLKDVDYIGLCHCRRYFNFDHDGFRNIIVENNIEYVGVKKLLSKYDVIFTKTSRLPYDLFIYYSIYHHSDDIRTVKSIIEDKFPCYANSFEKVIFFCLIIKLYNIEGLIKWLNFFYNIVFYT</sequence>
<dbReference type="InterPro" id="IPR025536">
    <property type="entry name" value="DUF4422"/>
</dbReference>
<dbReference type="AlphaFoldDB" id="A0A1Y4I7A8"/>
<dbReference type="Proteomes" id="UP000195950">
    <property type="component" value="Unassembled WGS sequence"/>
</dbReference>
<accession>A0A1Y4I7A8</accession>
<evidence type="ECO:0000313" key="3">
    <source>
        <dbReference type="Proteomes" id="UP000195950"/>
    </source>
</evidence>
<reference evidence="3" key="1">
    <citation type="submission" date="2017-04" db="EMBL/GenBank/DDBJ databases">
        <title>Function of individual gut microbiota members based on whole genome sequencing of pure cultures obtained from chicken caecum.</title>
        <authorList>
            <person name="Medvecky M."/>
            <person name="Cejkova D."/>
            <person name="Polansky O."/>
            <person name="Karasova D."/>
            <person name="Kubasova T."/>
            <person name="Cizek A."/>
            <person name="Rychlik I."/>
        </authorList>
    </citation>
    <scope>NUCLEOTIDE SEQUENCE [LARGE SCALE GENOMIC DNA]</scope>
    <source>
        <strain evidence="3">An199</strain>
    </source>
</reference>
<gene>
    <name evidence="2" type="ORF">B5F32_20855</name>
</gene>
<protein>
    <recommendedName>
        <fullName evidence="1">DUF4422 domain-containing protein</fullName>
    </recommendedName>
</protein>